<sequence length="148" mass="17425">MEQSNSSELDKLVSMAEEVSDTVNKIKTQISKLRSMAVVSFFGIYATMGLIYIIIHPSKWIIEQPLFLLIFLILLTLILGVASLFYFFQYIIKHRVYRNKLTAEIQILYRLLDMVHEYKDNIYDTKLSYVEEAILDMKLRRLEFSSKN</sequence>
<protein>
    <recommendedName>
        <fullName evidence="4">DUF4231 domain-containing protein</fullName>
    </recommendedName>
</protein>
<reference evidence="3" key="1">
    <citation type="submission" date="2016-09" db="EMBL/GenBank/DDBJ databases">
        <authorList>
            <person name="Wan X."/>
            <person name="Hou S."/>
        </authorList>
    </citation>
    <scope>NUCLEOTIDE SEQUENCE [LARGE SCALE GENOMIC DNA]</scope>
    <source>
        <strain evidence="3">KH87</strain>
    </source>
</reference>
<proteinExistence type="predicted"/>
<organism evidence="2 3">
    <name type="scientific">Rheinheimera salexigens</name>
    <dbReference type="NCBI Taxonomy" id="1628148"/>
    <lineage>
        <taxon>Bacteria</taxon>
        <taxon>Pseudomonadati</taxon>
        <taxon>Pseudomonadota</taxon>
        <taxon>Gammaproteobacteria</taxon>
        <taxon>Chromatiales</taxon>
        <taxon>Chromatiaceae</taxon>
        <taxon>Rheinheimera</taxon>
    </lineage>
</organism>
<comment type="caution">
    <text evidence="2">The sequence shown here is derived from an EMBL/GenBank/DDBJ whole genome shotgun (WGS) entry which is preliminary data.</text>
</comment>
<feature type="transmembrane region" description="Helical" evidence="1">
    <location>
        <begin position="35"/>
        <end position="55"/>
    </location>
</feature>
<dbReference type="AlphaFoldDB" id="A0A1E7Q882"/>
<gene>
    <name evidence="2" type="ORF">BI198_12770</name>
</gene>
<evidence type="ECO:0000256" key="1">
    <source>
        <dbReference type="SAM" id="Phobius"/>
    </source>
</evidence>
<keyword evidence="1" id="KW-0812">Transmembrane</keyword>
<evidence type="ECO:0000313" key="3">
    <source>
        <dbReference type="Proteomes" id="UP000242258"/>
    </source>
</evidence>
<dbReference type="EMBL" id="MKEK01000001">
    <property type="protein sequence ID" value="OEY70347.1"/>
    <property type="molecule type" value="Genomic_DNA"/>
</dbReference>
<evidence type="ECO:0008006" key="4">
    <source>
        <dbReference type="Google" id="ProtNLM"/>
    </source>
</evidence>
<evidence type="ECO:0000313" key="2">
    <source>
        <dbReference type="EMBL" id="OEY70347.1"/>
    </source>
</evidence>
<keyword evidence="3" id="KW-1185">Reference proteome</keyword>
<keyword evidence="1" id="KW-0472">Membrane</keyword>
<name>A0A1E7Q882_9GAMM</name>
<keyword evidence="1" id="KW-1133">Transmembrane helix</keyword>
<dbReference type="Proteomes" id="UP000242258">
    <property type="component" value="Unassembled WGS sequence"/>
</dbReference>
<accession>A0A1E7Q882</accession>
<feature type="transmembrane region" description="Helical" evidence="1">
    <location>
        <begin position="67"/>
        <end position="88"/>
    </location>
</feature>
<dbReference type="RefSeq" id="WP_070049901.1">
    <property type="nucleotide sequence ID" value="NZ_CBCSDO010000009.1"/>
</dbReference>